<reference evidence="1 2" key="1">
    <citation type="submission" date="2024-08" db="EMBL/GenBank/DDBJ databases">
        <title>Genome sequence of Streptomyces aureus CACIA-1.46HGO.</title>
        <authorList>
            <person name="Evangelista-Martinez Z."/>
        </authorList>
    </citation>
    <scope>NUCLEOTIDE SEQUENCE [LARGE SCALE GENOMIC DNA]</scope>
    <source>
        <strain evidence="1 2">CACIA-1.46HGO</strain>
    </source>
</reference>
<sequence length="73" mass="7878">MSSTRELVMHEMWVGADTAGGGLVWHVVAADTATTLCGQRRQREGDAGYDSTDRHCLECMTALQDIVQAPAKA</sequence>
<dbReference type="Proteomes" id="UP001571476">
    <property type="component" value="Unassembled WGS sequence"/>
</dbReference>
<dbReference type="RefSeq" id="WP_372566910.1">
    <property type="nucleotide sequence ID" value="NZ_JBGOSP010000049.1"/>
</dbReference>
<name>A0ABV4SZH5_9ACTN</name>
<organism evidence="1 2">
    <name type="scientific">Streptomyces aureus</name>
    <dbReference type="NCBI Taxonomy" id="193461"/>
    <lineage>
        <taxon>Bacteria</taxon>
        <taxon>Bacillati</taxon>
        <taxon>Actinomycetota</taxon>
        <taxon>Actinomycetes</taxon>
        <taxon>Kitasatosporales</taxon>
        <taxon>Streptomycetaceae</taxon>
        <taxon>Streptomyces</taxon>
    </lineage>
</organism>
<evidence type="ECO:0000313" key="2">
    <source>
        <dbReference type="Proteomes" id="UP001571476"/>
    </source>
</evidence>
<evidence type="ECO:0000313" key="1">
    <source>
        <dbReference type="EMBL" id="MFA3843034.1"/>
    </source>
</evidence>
<dbReference type="EMBL" id="JBGOSP010000049">
    <property type="protein sequence ID" value="MFA3843034.1"/>
    <property type="molecule type" value="Genomic_DNA"/>
</dbReference>
<protein>
    <submittedName>
        <fullName evidence="1">Uncharacterized protein</fullName>
    </submittedName>
</protein>
<gene>
    <name evidence="1" type="ORF">ACEG43_44085</name>
</gene>
<accession>A0ABV4SZH5</accession>
<keyword evidence="2" id="KW-1185">Reference proteome</keyword>
<comment type="caution">
    <text evidence="1">The sequence shown here is derived from an EMBL/GenBank/DDBJ whole genome shotgun (WGS) entry which is preliminary data.</text>
</comment>
<proteinExistence type="predicted"/>